<name>A0A1Y5RR98_9PROT</name>
<reference evidence="1 2" key="1">
    <citation type="submission" date="2017-03" db="EMBL/GenBank/DDBJ databases">
        <authorList>
            <person name="Afonso C.L."/>
            <person name="Miller P.J."/>
            <person name="Scott M.A."/>
            <person name="Spackman E."/>
            <person name="Goraichik I."/>
            <person name="Dimitrov K.M."/>
            <person name="Suarez D.L."/>
            <person name="Swayne D.E."/>
        </authorList>
    </citation>
    <scope>NUCLEOTIDE SEQUENCE [LARGE SCALE GENOMIC DNA]</scope>
    <source>
        <strain evidence="1 2">CECT 7691</strain>
    </source>
</reference>
<evidence type="ECO:0000313" key="2">
    <source>
        <dbReference type="Proteomes" id="UP000193200"/>
    </source>
</evidence>
<sequence>MNTGEMLRRITPAGLAALGLPHLAYVRREQGENGRVFHVLYSADGIRLLAAESHIAALAAAHENELQTVALH</sequence>
<dbReference type="AlphaFoldDB" id="A0A1Y5RR98"/>
<accession>A0A1Y5RR98</accession>
<organism evidence="1 2">
    <name type="scientific">Oceanibacterium hippocampi</name>
    <dbReference type="NCBI Taxonomy" id="745714"/>
    <lineage>
        <taxon>Bacteria</taxon>
        <taxon>Pseudomonadati</taxon>
        <taxon>Pseudomonadota</taxon>
        <taxon>Alphaproteobacteria</taxon>
        <taxon>Sneathiellales</taxon>
        <taxon>Sneathiellaceae</taxon>
        <taxon>Oceanibacterium</taxon>
    </lineage>
</organism>
<dbReference type="EMBL" id="FWFR01000001">
    <property type="protein sequence ID" value="SLN23081.1"/>
    <property type="molecule type" value="Genomic_DNA"/>
</dbReference>
<dbReference type="RefSeq" id="WP_085881945.1">
    <property type="nucleotide sequence ID" value="NZ_FWFR01000001.1"/>
</dbReference>
<gene>
    <name evidence="1" type="ORF">OCH7691_00623</name>
</gene>
<keyword evidence="2" id="KW-1185">Reference proteome</keyword>
<evidence type="ECO:0008006" key="3">
    <source>
        <dbReference type="Google" id="ProtNLM"/>
    </source>
</evidence>
<protein>
    <recommendedName>
        <fullName evidence="3">DUF1150 domain-containing protein</fullName>
    </recommendedName>
</protein>
<dbReference type="Proteomes" id="UP000193200">
    <property type="component" value="Unassembled WGS sequence"/>
</dbReference>
<dbReference type="InParanoid" id="A0A1Y5RR98"/>
<dbReference type="Pfam" id="PF06620">
    <property type="entry name" value="DUF1150"/>
    <property type="match status" value="1"/>
</dbReference>
<dbReference type="InterPro" id="IPR009531">
    <property type="entry name" value="DUF1150"/>
</dbReference>
<proteinExistence type="predicted"/>
<evidence type="ECO:0000313" key="1">
    <source>
        <dbReference type="EMBL" id="SLN23081.1"/>
    </source>
</evidence>